<evidence type="ECO:0000259" key="5">
    <source>
        <dbReference type="PROSITE" id="PS51078"/>
    </source>
</evidence>
<dbReference type="GO" id="GO:0045892">
    <property type="term" value="P:negative regulation of DNA-templated transcription"/>
    <property type="evidence" value="ECO:0007669"/>
    <property type="project" value="TreeGrafter"/>
</dbReference>
<proteinExistence type="predicted"/>
<evidence type="ECO:0000313" key="6">
    <source>
        <dbReference type="EMBL" id="SEI89998.1"/>
    </source>
</evidence>
<keyword evidence="7" id="KW-1185">Reference proteome</keyword>
<feature type="domain" description="HTH iclR-type" evidence="4">
    <location>
        <begin position="12"/>
        <end position="80"/>
    </location>
</feature>
<evidence type="ECO:0000313" key="7">
    <source>
        <dbReference type="Proteomes" id="UP000182932"/>
    </source>
</evidence>
<dbReference type="RefSeq" id="WP_048530781.1">
    <property type="nucleotide sequence ID" value="NZ_CATLQZ010000001.1"/>
</dbReference>
<dbReference type="PANTHER" id="PTHR30136">
    <property type="entry name" value="HELIX-TURN-HELIX TRANSCRIPTIONAL REGULATOR, ICLR FAMILY"/>
    <property type="match status" value="1"/>
</dbReference>
<dbReference type="SUPFAM" id="SSF46785">
    <property type="entry name" value="Winged helix' DNA-binding domain"/>
    <property type="match status" value="1"/>
</dbReference>
<sequence>MNMDAPKEPKVDSTLSKGLSILENLVASQEGKGVTDLSKELGLTKSNTFRLLQTLVTLGYVQHLPDKTYSATLKTWRVGRASVENLNLRELAAPELSFLSQETGETVYLAVREGLSVVYIDKVDSQKPIRSWNAIGGTAPLHCVGTGKAILAADYDKLRDQIGPALTRHTDRTLTDPGALEADLGRTLKRGFAYDTGEFRDRILSFGAAITLPGGEPVGALGISLPDINMPEGGEERFGALVAHAARSVSAKLGSR</sequence>
<evidence type="ECO:0000256" key="2">
    <source>
        <dbReference type="ARBA" id="ARBA00023125"/>
    </source>
</evidence>
<dbReference type="InterPro" id="IPR050707">
    <property type="entry name" value="HTH_MetabolicPath_Reg"/>
</dbReference>
<dbReference type="PROSITE" id="PS51077">
    <property type="entry name" value="HTH_ICLR"/>
    <property type="match status" value="1"/>
</dbReference>
<gene>
    <name evidence="6" type="ORF">SAMN04487940_102325</name>
</gene>
<dbReference type="PANTHER" id="PTHR30136:SF24">
    <property type="entry name" value="HTH-TYPE TRANSCRIPTIONAL REPRESSOR ALLR"/>
    <property type="match status" value="1"/>
</dbReference>
<keyword evidence="2" id="KW-0238">DNA-binding</keyword>
<evidence type="ECO:0000259" key="4">
    <source>
        <dbReference type="PROSITE" id="PS51077"/>
    </source>
</evidence>
<feature type="domain" description="IclR-ED" evidence="5">
    <location>
        <begin position="74"/>
        <end position="255"/>
    </location>
</feature>
<dbReference type="Gene3D" id="1.10.10.10">
    <property type="entry name" value="Winged helix-like DNA-binding domain superfamily/Winged helix DNA-binding domain"/>
    <property type="match status" value="1"/>
</dbReference>
<accession>A0A975W7R3</accession>
<protein>
    <submittedName>
        <fullName evidence="6">Transcriptional regulator, IclR family</fullName>
    </submittedName>
</protein>
<reference evidence="6 7" key="1">
    <citation type="submission" date="2016-10" db="EMBL/GenBank/DDBJ databases">
        <authorList>
            <person name="Varghese N."/>
            <person name="Submissions S."/>
        </authorList>
    </citation>
    <scope>NUCLEOTIDE SEQUENCE [LARGE SCALE GENOMIC DNA]</scope>
    <source>
        <strain evidence="6 7">FF3</strain>
    </source>
</reference>
<dbReference type="SUPFAM" id="SSF55781">
    <property type="entry name" value="GAF domain-like"/>
    <property type="match status" value="1"/>
</dbReference>
<dbReference type="Pfam" id="PF09339">
    <property type="entry name" value="HTH_IclR"/>
    <property type="match status" value="1"/>
</dbReference>
<organism evidence="6 7">
    <name type="scientific">Marinovum algicola</name>
    <dbReference type="NCBI Taxonomy" id="42444"/>
    <lineage>
        <taxon>Bacteria</taxon>
        <taxon>Pseudomonadati</taxon>
        <taxon>Pseudomonadota</taxon>
        <taxon>Alphaproteobacteria</taxon>
        <taxon>Rhodobacterales</taxon>
        <taxon>Roseobacteraceae</taxon>
        <taxon>Marinovum</taxon>
    </lineage>
</organism>
<dbReference type="PROSITE" id="PS51078">
    <property type="entry name" value="ICLR_ED"/>
    <property type="match status" value="1"/>
</dbReference>
<comment type="caution">
    <text evidence="6">The sequence shown here is derived from an EMBL/GenBank/DDBJ whole genome shotgun (WGS) entry which is preliminary data.</text>
</comment>
<dbReference type="Proteomes" id="UP000182932">
    <property type="component" value="Unassembled WGS sequence"/>
</dbReference>
<dbReference type="AlphaFoldDB" id="A0A975W7R3"/>
<dbReference type="InterPro" id="IPR036388">
    <property type="entry name" value="WH-like_DNA-bd_sf"/>
</dbReference>
<dbReference type="GO" id="GO:0003700">
    <property type="term" value="F:DNA-binding transcription factor activity"/>
    <property type="evidence" value="ECO:0007669"/>
    <property type="project" value="TreeGrafter"/>
</dbReference>
<dbReference type="InterPro" id="IPR014757">
    <property type="entry name" value="Tscrpt_reg_IclR_C"/>
</dbReference>
<keyword evidence="3" id="KW-0804">Transcription</keyword>
<dbReference type="InterPro" id="IPR029016">
    <property type="entry name" value="GAF-like_dom_sf"/>
</dbReference>
<dbReference type="SMART" id="SM00346">
    <property type="entry name" value="HTH_ICLR"/>
    <property type="match status" value="1"/>
</dbReference>
<dbReference type="Gene3D" id="3.30.450.40">
    <property type="match status" value="1"/>
</dbReference>
<evidence type="ECO:0000256" key="1">
    <source>
        <dbReference type="ARBA" id="ARBA00023015"/>
    </source>
</evidence>
<dbReference type="GeneID" id="80817183"/>
<dbReference type="EMBL" id="FNYY01000002">
    <property type="protein sequence ID" value="SEI89998.1"/>
    <property type="molecule type" value="Genomic_DNA"/>
</dbReference>
<dbReference type="InterPro" id="IPR005471">
    <property type="entry name" value="Tscrpt_reg_IclR_N"/>
</dbReference>
<dbReference type="Pfam" id="PF01614">
    <property type="entry name" value="IclR_C"/>
    <property type="match status" value="1"/>
</dbReference>
<name>A0A975W7R3_9RHOB</name>
<dbReference type="InterPro" id="IPR036390">
    <property type="entry name" value="WH_DNA-bd_sf"/>
</dbReference>
<evidence type="ECO:0000256" key="3">
    <source>
        <dbReference type="ARBA" id="ARBA00023163"/>
    </source>
</evidence>
<keyword evidence="1" id="KW-0805">Transcription regulation</keyword>
<dbReference type="GO" id="GO:0003677">
    <property type="term" value="F:DNA binding"/>
    <property type="evidence" value="ECO:0007669"/>
    <property type="project" value="UniProtKB-KW"/>
</dbReference>